<sequence length="110" mass="12540">MLKDQVDTLEVVSLLKQIIHEDLTLTFSPGYSWGGKYMTSTEIHCDKGTVLFFIDANELDYVDFVRLADGREGEFDFWNNAENTGCKNPLTFLTESEIKVLINKLDRAIS</sequence>
<evidence type="ECO:0000313" key="2">
    <source>
        <dbReference type="EMBL" id="TQV74897.1"/>
    </source>
</evidence>
<name>A0A545TCF3_9GAMM</name>
<dbReference type="Proteomes" id="UP000317839">
    <property type="component" value="Unassembled WGS sequence"/>
</dbReference>
<evidence type="ECO:0000313" key="3">
    <source>
        <dbReference type="Proteomes" id="UP000317839"/>
    </source>
</evidence>
<gene>
    <name evidence="2" type="ORF">FLL45_08015</name>
</gene>
<reference evidence="2 3" key="1">
    <citation type="submission" date="2019-06" db="EMBL/GenBank/DDBJ databases">
        <title>Draft genome of Aliikangiella marina GYP-15.</title>
        <authorList>
            <person name="Wang G."/>
        </authorList>
    </citation>
    <scope>NUCLEOTIDE SEQUENCE [LARGE SCALE GENOMIC DNA]</scope>
    <source>
        <strain evidence="2 3">GYP-15</strain>
    </source>
</reference>
<protein>
    <recommendedName>
        <fullName evidence="1">DUF7693 domain-containing protein</fullName>
    </recommendedName>
</protein>
<dbReference type="RefSeq" id="WP_142941515.1">
    <property type="nucleotide sequence ID" value="NZ_VIKR01000002.1"/>
</dbReference>
<organism evidence="2 3">
    <name type="scientific">Aliikangiella marina</name>
    <dbReference type="NCBI Taxonomy" id="1712262"/>
    <lineage>
        <taxon>Bacteria</taxon>
        <taxon>Pseudomonadati</taxon>
        <taxon>Pseudomonadota</taxon>
        <taxon>Gammaproteobacteria</taxon>
        <taxon>Oceanospirillales</taxon>
        <taxon>Pleioneaceae</taxon>
        <taxon>Aliikangiella</taxon>
    </lineage>
</organism>
<dbReference type="EMBL" id="VIKR01000002">
    <property type="protein sequence ID" value="TQV74897.1"/>
    <property type="molecule type" value="Genomic_DNA"/>
</dbReference>
<dbReference type="InterPro" id="IPR056110">
    <property type="entry name" value="DUF7693"/>
</dbReference>
<keyword evidence="3" id="KW-1185">Reference proteome</keyword>
<evidence type="ECO:0000259" key="1">
    <source>
        <dbReference type="Pfam" id="PF24745"/>
    </source>
</evidence>
<proteinExistence type="predicted"/>
<dbReference type="Pfam" id="PF24745">
    <property type="entry name" value="DUF7693"/>
    <property type="match status" value="1"/>
</dbReference>
<comment type="caution">
    <text evidence="2">The sequence shown here is derived from an EMBL/GenBank/DDBJ whole genome shotgun (WGS) entry which is preliminary data.</text>
</comment>
<accession>A0A545TCF3</accession>
<dbReference type="AlphaFoldDB" id="A0A545TCF3"/>
<feature type="domain" description="DUF7693" evidence="1">
    <location>
        <begin position="5"/>
        <end position="106"/>
    </location>
</feature>